<evidence type="ECO:0000256" key="5">
    <source>
        <dbReference type="ARBA" id="ARBA00022475"/>
    </source>
</evidence>
<reference evidence="11" key="1">
    <citation type="submission" date="2021-03" db="EMBL/GenBank/DDBJ databases">
        <title>novel species isolated from a fishpond in China.</title>
        <authorList>
            <person name="Lu H."/>
            <person name="Cai Z."/>
        </authorList>
    </citation>
    <scope>NUCLEOTIDE SEQUENCE</scope>
    <source>
        <strain evidence="11">JCM 30855</strain>
    </source>
</reference>
<comment type="subcellular location">
    <subcellularLocation>
        <location evidence="1">Cell inner membrane</location>
    </subcellularLocation>
</comment>
<dbReference type="Pfam" id="PF01203">
    <property type="entry name" value="T2SSN"/>
    <property type="match status" value="1"/>
</dbReference>
<evidence type="ECO:0000256" key="9">
    <source>
        <dbReference type="ARBA" id="ARBA00023136"/>
    </source>
</evidence>
<keyword evidence="7" id="KW-0812">Transmembrane</keyword>
<protein>
    <recommendedName>
        <fullName evidence="3">Type II secretion system protein N</fullName>
    </recommendedName>
    <alternativeName>
        <fullName evidence="10">General secretion pathway protein N</fullName>
    </alternativeName>
</protein>
<evidence type="ECO:0000313" key="12">
    <source>
        <dbReference type="Proteomes" id="UP000664654"/>
    </source>
</evidence>
<name>A0A939DJJ1_9ALTE</name>
<keyword evidence="9" id="KW-0472">Membrane</keyword>
<dbReference type="GO" id="GO:0015628">
    <property type="term" value="P:protein secretion by the type II secretion system"/>
    <property type="evidence" value="ECO:0007669"/>
    <property type="project" value="InterPro"/>
</dbReference>
<gene>
    <name evidence="11" type="ORF">J0A66_00265</name>
</gene>
<dbReference type="RefSeq" id="WP_206571768.1">
    <property type="nucleotide sequence ID" value="NZ_JAFKCV010000001.1"/>
</dbReference>
<keyword evidence="5" id="KW-1003">Cell membrane</keyword>
<organism evidence="11 12">
    <name type="scientific">Bowmanella dokdonensis</name>
    <dbReference type="NCBI Taxonomy" id="751969"/>
    <lineage>
        <taxon>Bacteria</taxon>
        <taxon>Pseudomonadati</taxon>
        <taxon>Pseudomonadota</taxon>
        <taxon>Gammaproteobacteria</taxon>
        <taxon>Alteromonadales</taxon>
        <taxon>Alteromonadaceae</taxon>
        <taxon>Bowmanella</taxon>
    </lineage>
</organism>
<keyword evidence="8" id="KW-0653">Protein transport</keyword>
<proteinExistence type="inferred from homology"/>
<accession>A0A939DJJ1</accession>
<dbReference type="GO" id="GO:0015627">
    <property type="term" value="C:type II protein secretion system complex"/>
    <property type="evidence" value="ECO:0007669"/>
    <property type="project" value="InterPro"/>
</dbReference>
<evidence type="ECO:0000256" key="1">
    <source>
        <dbReference type="ARBA" id="ARBA00004533"/>
    </source>
</evidence>
<evidence type="ECO:0000256" key="7">
    <source>
        <dbReference type="ARBA" id="ARBA00022692"/>
    </source>
</evidence>
<dbReference type="EMBL" id="JAFKCV010000001">
    <property type="protein sequence ID" value="MBN7823643.1"/>
    <property type="molecule type" value="Genomic_DNA"/>
</dbReference>
<evidence type="ECO:0000256" key="6">
    <source>
        <dbReference type="ARBA" id="ARBA00022519"/>
    </source>
</evidence>
<comment type="caution">
    <text evidence="11">The sequence shown here is derived from an EMBL/GenBank/DDBJ whole genome shotgun (WGS) entry which is preliminary data.</text>
</comment>
<dbReference type="Proteomes" id="UP000664654">
    <property type="component" value="Unassembled WGS sequence"/>
</dbReference>
<evidence type="ECO:0000256" key="10">
    <source>
        <dbReference type="ARBA" id="ARBA00030772"/>
    </source>
</evidence>
<dbReference type="GO" id="GO:0005886">
    <property type="term" value="C:plasma membrane"/>
    <property type="evidence" value="ECO:0007669"/>
    <property type="project" value="UniProtKB-SubCell"/>
</dbReference>
<keyword evidence="12" id="KW-1185">Reference proteome</keyword>
<comment type="similarity">
    <text evidence="2">Belongs to the GSP N family.</text>
</comment>
<evidence type="ECO:0000256" key="4">
    <source>
        <dbReference type="ARBA" id="ARBA00022448"/>
    </source>
</evidence>
<dbReference type="InterPro" id="IPR022792">
    <property type="entry name" value="T2SS_protein-GspN"/>
</dbReference>
<evidence type="ECO:0000256" key="2">
    <source>
        <dbReference type="ARBA" id="ARBA00007208"/>
    </source>
</evidence>
<dbReference type="AlphaFoldDB" id="A0A939DJJ1"/>
<evidence type="ECO:0000256" key="3">
    <source>
        <dbReference type="ARBA" id="ARBA00021563"/>
    </source>
</evidence>
<evidence type="ECO:0000313" key="11">
    <source>
        <dbReference type="EMBL" id="MBN7823643.1"/>
    </source>
</evidence>
<sequence length="249" mass="27221">MKSAAVIKAGLLCLTLFLFFLLAKLPAIQVIPRLPLPAQITLQGLSGTVWEGRARVVTYQGIPLHQVHWRLSPWGLLSGALWLELEAGNSRDADQVSLQGSLSLSRDSVSSDGLEVFLPTDLVIAQLPLPLPVNAKGRFKIRLDELHFADGCEVLQGTGQWLNAQVAGTRGYIPLGNFDASLACREQDLLVNIQEPNSFGLSAEARIPANFKISVAGRFKPDAELPEEVHQAARLFGKPDAEGYYQIRF</sequence>
<evidence type="ECO:0000256" key="8">
    <source>
        <dbReference type="ARBA" id="ARBA00022927"/>
    </source>
</evidence>
<keyword evidence="6" id="KW-0997">Cell inner membrane</keyword>
<keyword evidence="4" id="KW-0813">Transport</keyword>